<proteinExistence type="predicted"/>
<accession>A0A396J0Y8</accession>
<organism evidence="1 2">
    <name type="scientific">Medicago truncatula</name>
    <name type="common">Barrel medic</name>
    <name type="synonym">Medicago tribuloides</name>
    <dbReference type="NCBI Taxonomy" id="3880"/>
    <lineage>
        <taxon>Eukaryota</taxon>
        <taxon>Viridiplantae</taxon>
        <taxon>Streptophyta</taxon>
        <taxon>Embryophyta</taxon>
        <taxon>Tracheophyta</taxon>
        <taxon>Spermatophyta</taxon>
        <taxon>Magnoliopsida</taxon>
        <taxon>eudicotyledons</taxon>
        <taxon>Gunneridae</taxon>
        <taxon>Pentapetalae</taxon>
        <taxon>rosids</taxon>
        <taxon>fabids</taxon>
        <taxon>Fabales</taxon>
        <taxon>Fabaceae</taxon>
        <taxon>Papilionoideae</taxon>
        <taxon>50 kb inversion clade</taxon>
        <taxon>NPAAA clade</taxon>
        <taxon>Hologalegina</taxon>
        <taxon>IRL clade</taxon>
        <taxon>Trifolieae</taxon>
        <taxon>Medicago</taxon>
    </lineage>
</organism>
<comment type="caution">
    <text evidence="1">The sequence shown here is derived from an EMBL/GenBank/DDBJ whole genome shotgun (WGS) entry which is preliminary data.</text>
</comment>
<reference evidence="2" key="1">
    <citation type="journal article" date="2018" name="Nat. Plants">
        <title>Whole-genome landscape of Medicago truncatula symbiotic genes.</title>
        <authorList>
            <person name="Pecrix Y."/>
            <person name="Staton S.E."/>
            <person name="Sallet E."/>
            <person name="Lelandais-Briere C."/>
            <person name="Moreau S."/>
            <person name="Carrere S."/>
            <person name="Blein T."/>
            <person name="Jardinaud M.F."/>
            <person name="Latrasse D."/>
            <person name="Zouine M."/>
            <person name="Zahm M."/>
            <person name="Kreplak J."/>
            <person name="Mayjonade B."/>
            <person name="Satge C."/>
            <person name="Perez M."/>
            <person name="Cauet S."/>
            <person name="Marande W."/>
            <person name="Chantry-Darmon C."/>
            <person name="Lopez-Roques C."/>
            <person name="Bouchez O."/>
            <person name="Berard A."/>
            <person name="Debelle F."/>
            <person name="Munos S."/>
            <person name="Bendahmane A."/>
            <person name="Berges H."/>
            <person name="Niebel A."/>
            <person name="Buitink J."/>
            <person name="Frugier F."/>
            <person name="Benhamed M."/>
            <person name="Crespi M."/>
            <person name="Gouzy J."/>
            <person name="Gamas P."/>
        </authorList>
    </citation>
    <scope>NUCLEOTIDE SEQUENCE [LARGE SCALE GENOMIC DNA]</scope>
    <source>
        <strain evidence="2">cv. Jemalong A17</strain>
    </source>
</reference>
<name>A0A396J0Y8_MEDTR</name>
<evidence type="ECO:0000313" key="1">
    <source>
        <dbReference type="EMBL" id="RHN71679.1"/>
    </source>
</evidence>
<protein>
    <submittedName>
        <fullName evidence="1">Uncharacterized protein</fullName>
    </submittedName>
</protein>
<gene>
    <name evidence="1" type="ORF">MtrunA17_Chr2g0279441</name>
</gene>
<evidence type="ECO:0000313" key="2">
    <source>
        <dbReference type="Proteomes" id="UP000265566"/>
    </source>
</evidence>
<sequence length="103" mass="10896">MLTTSTTCLSFSHTSDCPPSFSSQFLDSESKALFSNPKLVSLSPLFSSKTSICVCSNELELESSTTITDSKDSTLATVGLLTIGALHIGQLVCDLSQVSIQSK</sequence>
<dbReference type="AlphaFoldDB" id="A0A396J0Y8"/>
<dbReference type="Proteomes" id="UP000265566">
    <property type="component" value="Chromosome 2"/>
</dbReference>
<dbReference type="EMBL" id="PSQE01000002">
    <property type="protein sequence ID" value="RHN71679.1"/>
    <property type="molecule type" value="Genomic_DNA"/>
</dbReference>
<dbReference type="Gramene" id="rna7304">
    <property type="protein sequence ID" value="RHN71679.1"/>
    <property type="gene ID" value="gene7304"/>
</dbReference>